<dbReference type="InterPro" id="IPR038238">
    <property type="entry name" value="Clp1_C_sf"/>
</dbReference>
<dbReference type="Pfam" id="PF16575">
    <property type="entry name" value="CLP1_P"/>
    <property type="match status" value="1"/>
</dbReference>
<evidence type="ECO:0000256" key="2">
    <source>
        <dbReference type="ARBA" id="ARBA00019824"/>
    </source>
</evidence>
<keyword evidence="9" id="KW-1185">Reference proteome</keyword>
<evidence type="ECO:0000256" key="1">
    <source>
        <dbReference type="ARBA" id="ARBA00018706"/>
    </source>
</evidence>
<feature type="domain" description="Clp1 N-terminal" evidence="6">
    <location>
        <begin position="7"/>
        <end position="93"/>
    </location>
</feature>
<dbReference type="VEuPathDB" id="MicrosporidiaDB:HERIO_46"/>
<evidence type="ECO:0000256" key="3">
    <source>
        <dbReference type="ARBA" id="ARBA00022741"/>
    </source>
</evidence>
<dbReference type="InterPro" id="IPR032324">
    <property type="entry name" value="Clp1_N"/>
</dbReference>
<gene>
    <name evidence="8" type="primary">CLP1</name>
    <name evidence="8" type="ORF">HERIO_46</name>
</gene>
<comment type="caution">
    <text evidence="8">The sequence shown here is derived from an EMBL/GenBank/DDBJ whole genome shotgun (WGS) entry which is preliminary data.</text>
</comment>
<dbReference type="InterPro" id="IPR045116">
    <property type="entry name" value="Clp1/Grc3"/>
</dbReference>
<dbReference type="InterPro" id="IPR027417">
    <property type="entry name" value="P-loop_NTPase"/>
</dbReference>
<dbReference type="InterPro" id="IPR010655">
    <property type="entry name" value="Clp1_C"/>
</dbReference>
<dbReference type="InterPro" id="IPR038239">
    <property type="entry name" value="Clp1_N_sf"/>
</dbReference>
<keyword evidence="4" id="KW-0067">ATP-binding</keyword>
<evidence type="ECO:0000313" key="8">
    <source>
        <dbReference type="EMBL" id="ORD98144.1"/>
    </source>
</evidence>
<dbReference type="Proteomes" id="UP000192356">
    <property type="component" value="Unassembled WGS sequence"/>
</dbReference>
<dbReference type="Gene3D" id="2.40.30.330">
    <property type="entry name" value="Pre-mRNA cleavage complex subunit Clp1, C-terminal domain"/>
    <property type="match status" value="1"/>
</dbReference>
<proteinExistence type="predicted"/>
<dbReference type="GO" id="GO:0006388">
    <property type="term" value="P:tRNA splicing, via endonucleolytic cleavage and ligation"/>
    <property type="evidence" value="ECO:0007669"/>
    <property type="project" value="TreeGrafter"/>
</dbReference>
<name>A0A1X0QEQ6_9MICR</name>
<dbReference type="PANTHER" id="PTHR12755:SF6">
    <property type="entry name" value="POLYRIBONUCLEOTIDE 5'-HYDROXYL-KINASE CLP1"/>
    <property type="match status" value="1"/>
</dbReference>
<dbReference type="AlphaFoldDB" id="A0A1X0QEQ6"/>
<protein>
    <recommendedName>
        <fullName evidence="2">Polynucleotide 5'-hydroxyl-kinase GRC3</fullName>
    </recommendedName>
    <alternativeName>
        <fullName evidence="1">Polynucleotide 5'-hydroxyl-kinase grc3</fullName>
    </alternativeName>
</protein>
<accession>A0A1X0QEQ6</accession>
<dbReference type="GO" id="GO:0005634">
    <property type="term" value="C:nucleus"/>
    <property type="evidence" value="ECO:0007669"/>
    <property type="project" value="TreeGrafter"/>
</dbReference>
<evidence type="ECO:0000259" key="7">
    <source>
        <dbReference type="Pfam" id="PF16575"/>
    </source>
</evidence>
<feature type="domain" description="Clp1 C-terminal" evidence="5">
    <location>
        <begin position="273"/>
        <end position="377"/>
    </location>
</feature>
<feature type="domain" description="Clp1 P-loop" evidence="7">
    <location>
        <begin position="107"/>
        <end position="245"/>
    </location>
</feature>
<dbReference type="GO" id="GO:0031124">
    <property type="term" value="P:mRNA 3'-end processing"/>
    <property type="evidence" value="ECO:0007669"/>
    <property type="project" value="InterPro"/>
</dbReference>
<evidence type="ECO:0000259" key="6">
    <source>
        <dbReference type="Pfam" id="PF16573"/>
    </source>
</evidence>
<dbReference type="GO" id="GO:0051731">
    <property type="term" value="F:polynucleotide 5'-hydroxyl-kinase activity"/>
    <property type="evidence" value="ECO:0007669"/>
    <property type="project" value="InterPro"/>
</dbReference>
<dbReference type="GO" id="GO:0005524">
    <property type="term" value="F:ATP binding"/>
    <property type="evidence" value="ECO:0007669"/>
    <property type="project" value="UniProtKB-KW"/>
</dbReference>
<dbReference type="Gene3D" id="3.40.50.300">
    <property type="entry name" value="P-loop containing nucleotide triphosphate hydrolases"/>
    <property type="match status" value="1"/>
</dbReference>
<dbReference type="Pfam" id="PF06807">
    <property type="entry name" value="Clp1"/>
    <property type="match status" value="1"/>
</dbReference>
<dbReference type="OrthoDB" id="258143at2759"/>
<dbReference type="InterPro" id="IPR032319">
    <property type="entry name" value="CLP1_P"/>
</dbReference>
<organism evidence="8 9">
    <name type="scientific">Hepatospora eriocheir</name>
    <dbReference type="NCBI Taxonomy" id="1081669"/>
    <lineage>
        <taxon>Eukaryota</taxon>
        <taxon>Fungi</taxon>
        <taxon>Fungi incertae sedis</taxon>
        <taxon>Microsporidia</taxon>
        <taxon>Hepatosporidae</taxon>
        <taxon>Hepatospora</taxon>
    </lineage>
</organism>
<dbReference type="EMBL" id="LVKB01000001">
    <property type="protein sequence ID" value="ORD98144.1"/>
    <property type="molecule type" value="Genomic_DNA"/>
</dbReference>
<evidence type="ECO:0000259" key="5">
    <source>
        <dbReference type="Pfam" id="PF06807"/>
    </source>
</evidence>
<keyword evidence="3" id="KW-0547">Nucleotide-binding</keyword>
<reference evidence="8 9" key="1">
    <citation type="journal article" date="2017" name="Environ. Microbiol.">
        <title>Decay of the glycolytic pathway and adaptation to intranuclear parasitism within Enterocytozoonidae microsporidia.</title>
        <authorList>
            <person name="Wiredu Boakye D."/>
            <person name="Jaroenlak P."/>
            <person name="Prachumwat A."/>
            <person name="Williams T.A."/>
            <person name="Bateman K.S."/>
            <person name="Itsathitphaisarn O."/>
            <person name="Sritunyalucksana K."/>
            <person name="Paszkiewicz K.H."/>
            <person name="Moore K.A."/>
            <person name="Stentiford G.D."/>
            <person name="Williams B.A."/>
        </authorList>
    </citation>
    <scope>NUCLEOTIDE SEQUENCE [LARGE SCALE GENOMIC DNA]</scope>
    <source>
        <strain evidence="8 9">GB1</strain>
    </source>
</reference>
<evidence type="ECO:0000256" key="4">
    <source>
        <dbReference type="ARBA" id="ARBA00022840"/>
    </source>
</evidence>
<dbReference type="Pfam" id="PF16573">
    <property type="entry name" value="CLP1_N"/>
    <property type="match status" value="1"/>
</dbReference>
<dbReference type="PANTHER" id="PTHR12755">
    <property type="entry name" value="CLEAVAGE/POLYADENYLATION FACTOR IA SUBUNIT CLP1P"/>
    <property type="match status" value="1"/>
</dbReference>
<evidence type="ECO:0000313" key="9">
    <source>
        <dbReference type="Proteomes" id="UP000192356"/>
    </source>
</evidence>
<dbReference type="Gene3D" id="2.60.120.1030">
    <property type="entry name" value="Clp1, DNA binding domain"/>
    <property type="match status" value="1"/>
</dbReference>
<dbReference type="VEuPathDB" id="MicrosporidiaDB:A0H76_2466"/>
<sequence>MTVKVFELAQNQEFCFEVNENQTIEIRVECGLGEIKGRELIIDKWYVFTDIKMSIFTFTGCKLSVDDRDDPVLCYISHSSVFPHIFNFFHEIKDLDENNLNILVLGTGRSTFTATLSNYFLRLHRNVLLTELDLSKGNIFPGTVSTMIVENLIEDYFSINNPYCLFYGSTEIKNKELYETQMKLVRDRVIEQRKEFLLPNFIIGMFWESSMLQKTIDIFKVNKIVVIGNERLFHKLDVKIPKYFIENSNYIYENTIGKSIKRYFNGTPSMVFKPCRIMLNRNIISIIKLNEDFMAPESALPLGTARKSGVSGLVEVENMSENIVMSISETDNKDKVFTTSSMGFVVCIDEKKGRILACQPKIPKCNYLVYGDFKYIDL</sequence>